<organism evidence="1 2">
    <name type="scientific">Actinomadura madurae</name>
    <dbReference type="NCBI Taxonomy" id="1993"/>
    <lineage>
        <taxon>Bacteria</taxon>
        <taxon>Bacillati</taxon>
        <taxon>Actinomycetota</taxon>
        <taxon>Actinomycetes</taxon>
        <taxon>Streptosporangiales</taxon>
        <taxon>Thermomonosporaceae</taxon>
        <taxon>Actinomadura</taxon>
    </lineage>
</organism>
<dbReference type="AlphaFoldDB" id="A0A1I5JLT5"/>
<gene>
    <name evidence="1" type="ORF">SAMN04489713_10936</name>
</gene>
<dbReference type="InParanoid" id="A0A1I5JLT5"/>
<protein>
    <submittedName>
        <fullName evidence="1">Uncharacterized protein</fullName>
    </submittedName>
</protein>
<evidence type="ECO:0000313" key="1">
    <source>
        <dbReference type="EMBL" id="SFO73341.1"/>
    </source>
</evidence>
<accession>A0A1I5JLT5</accession>
<keyword evidence="2" id="KW-1185">Reference proteome</keyword>
<sequence length="50" mass="5425">MFAIMSRSYDAASGNSDRFWLGQHRARATEAGTQIGSTMGVVRAKKTAMC</sequence>
<name>A0A1I5JLT5_9ACTN</name>
<evidence type="ECO:0000313" key="2">
    <source>
        <dbReference type="Proteomes" id="UP000183413"/>
    </source>
</evidence>
<dbReference type="EMBL" id="FOVH01000009">
    <property type="protein sequence ID" value="SFO73341.1"/>
    <property type="molecule type" value="Genomic_DNA"/>
</dbReference>
<dbReference type="Proteomes" id="UP000183413">
    <property type="component" value="Unassembled WGS sequence"/>
</dbReference>
<proteinExistence type="predicted"/>
<reference evidence="1 2" key="1">
    <citation type="submission" date="2016-10" db="EMBL/GenBank/DDBJ databases">
        <authorList>
            <person name="de Groot N.N."/>
        </authorList>
    </citation>
    <scope>NUCLEOTIDE SEQUENCE [LARGE SCALE GENOMIC DNA]</scope>
    <source>
        <strain evidence="1 2">DSM 43067</strain>
    </source>
</reference>